<dbReference type="EMBL" id="CP114014">
    <property type="protein sequence ID" value="XAY04838.1"/>
    <property type="molecule type" value="Genomic_DNA"/>
</dbReference>
<dbReference type="AlphaFoldDB" id="A0AAU7AT49"/>
<feature type="domain" description="CHAD" evidence="1">
    <location>
        <begin position="29"/>
        <end position="159"/>
    </location>
</feature>
<dbReference type="InterPro" id="IPR007899">
    <property type="entry name" value="CHAD_dom"/>
</dbReference>
<dbReference type="PANTHER" id="PTHR39339:SF1">
    <property type="entry name" value="CHAD DOMAIN-CONTAINING PROTEIN"/>
    <property type="match status" value="1"/>
</dbReference>
<dbReference type="KEGG" id="parq:DSM112329_01676"/>
<sequence length="166" mass="17175">MAKARPVEGLHADLPFAEAAALTVQVRAAEVFAHADGALDTGNIKPVHDMRVATRRLRAVLEIYAACFPEAELKGVIKDVKALADALGARRDPDVQLEDLAVFAAAMDPADSPGIDLFAERLREQQAVGNAVLAAGLQQAAECDLAGRLDALVGAARAAAGAEAAA</sequence>
<dbReference type="Pfam" id="PF05235">
    <property type="entry name" value="CHAD"/>
    <property type="match status" value="1"/>
</dbReference>
<evidence type="ECO:0000313" key="2">
    <source>
        <dbReference type="EMBL" id="XAY04838.1"/>
    </source>
</evidence>
<gene>
    <name evidence="2" type="ORF">DSM112329_01676</name>
</gene>
<evidence type="ECO:0000259" key="1">
    <source>
        <dbReference type="Pfam" id="PF05235"/>
    </source>
</evidence>
<reference evidence="2" key="1">
    <citation type="submission" date="2022-12" db="EMBL/GenBank/DDBJ databases">
        <title>Paraconexibacter alkalitolerans sp. nov. and Baekduia alba sp. nov., isolated from soil and emended description of the genera Paraconexibacter (Chun et al., 2020) and Baekduia (An et al., 2020).</title>
        <authorList>
            <person name="Vieira S."/>
            <person name="Huber K.J."/>
            <person name="Geppert A."/>
            <person name="Wolf J."/>
            <person name="Neumann-Schaal M."/>
            <person name="Muesken M."/>
            <person name="Overmann J."/>
        </authorList>
    </citation>
    <scope>NUCLEOTIDE SEQUENCE</scope>
    <source>
        <strain evidence="2">AEG42_29</strain>
    </source>
</reference>
<dbReference type="PANTHER" id="PTHR39339">
    <property type="entry name" value="SLR1444 PROTEIN"/>
    <property type="match status" value="1"/>
</dbReference>
<dbReference type="InterPro" id="IPR038186">
    <property type="entry name" value="CHAD_dom_sf"/>
</dbReference>
<accession>A0AAU7AT49</accession>
<name>A0AAU7AT49_9ACTN</name>
<dbReference type="RefSeq" id="WP_354701363.1">
    <property type="nucleotide sequence ID" value="NZ_CP114014.1"/>
</dbReference>
<organism evidence="2">
    <name type="scientific">Paraconexibacter sp. AEG42_29</name>
    <dbReference type="NCBI Taxonomy" id="2997339"/>
    <lineage>
        <taxon>Bacteria</taxon>
        <taxon>Bacillati</taxon>
        <taxon>Actinomycetota</taxon>
        <taxon>Thermoleophilia</taxon>
        <taxon>Solirubrobacterales</taxon>
        <taxon>Paraconexibacteraceae</taxon>
        <taxon>Paraconexibacter</taxon>
    </lineage>
</organism>
<dbReference type="Gene3D" id="1.40.20.10">
    <property type="entry name" value="CHAD domain"/>
    <property type="match status" value="1"/>
</dbReference>
<protein>
    <recommendedName>
        <fullName evidence="1">CHAD domain-containing protein</fullName>
    </recommendedName>
</protein>
<proteinExistence type="predicted"/>